<keyword evidence="5" id="KW-0472">Membrane</keyword>
<dbReference type="InterPro" id="IPR010989">
    <property type="entry name" value="SNARE"/>
</dbReference>
<dbReference type="GO" id="GO:0031201">
    <property type="term" value="C:SNARE complex"/>
    <property type="evidence" value="ECO:0007669"/>
    <property type="project" value="TreeGrafter"/>
</dbReference>
<dbReference type="GO" id="GO:0008021">
    <property type="term" value="C:synaptic vesicle"/>
    <property type="evidence" value="ECO:0007669"/>
    <property type="project" value="TreeGrafter"/>
</dbReference>
<sequence length="297" mass="34903">MKDRLGELQQRMRDTGEVRIEDSSTVEDDRILVAPQAVIFEAEPILENFLSEVQQIREGIDDLDAEVKKFRQQQRTLVAAMRRFSIMKKESNITRDIKLLAEGLYKRLDGLSRQVKSSEAESGPQSALTRIQRAQHASLFRYFQRVMSEYNSSLISKQDKCKQFIIRQLEVSGREVLEAEVDNMMVQGHWEVFNENILHEAKITRMQLSEIEQRHRELVSLEGNMRDLRDLFLEVYLLVEEQGQHVENIQRNVENTQDYVAASNEKFKMAVRYKKRNPLRRLCCCCFCPWKIYNTGH</sequence>
<dbReference type="Gene3D" id="1.20.58.70">
    <property type="match status" value="1"/>
</dbReference>
<evidence type="ECO:0000256" key="3">
    <source>
        <dbReference type="ARBA" id="ARBA00022448"/>
    </source>
</evidence>
<dbReference type="SMART" id="SM00397">
    <property type="entry name" value="t_SNARE"/>
    <property type="match status" value="1"/>
</dbReference>
<dbReference type="FunFam" id="1.20.5.110:FF:000022">
    <property type="entry name" value="Syntaxin 19"/>
    <property type="match status" value="1"/>
</dbReference>
<dbReference type="Pfam" id="PF00804">
    <property type="entry name" value="Syntaxin"/>
    <property type="match status" value="1"/>
</dbReference>
<dbReference type="Gene3D" id="1.20.5.110">
    <property type="match status" value="1"/>
</dbReference>
<dbReference type="InterPro" id="IPR045242">
    <property type="entry name" value="Syntaxin"/>
</dbReference>
<feature type="coiled-coil region" evidence="6">
    <location>
        <begin position="211"/>
        <end position="266"/>
    </location>
</feature>
<dbReference type="PANTHER" id="PTHR19957:SF29">
    <property type="entry name" value="SYNTAXIN-19"/>
    <property type="match status" value="1"/>
</dbReference>
<protein>
    <submittedName>
        <fullName evidence="8">Syntaxin 19</fullName>
    </submittedName>
</protein>
<dbReference type="Proteomes" id="UP000261540">
    <property type="component" value="Unplaced"/>
</dbReference>
<comment type="subcellular location">
    <subcellularLocation>
        <location evidence="1">Endomembrane system</location>
        <topology evidence="1">Peripheral membrane protein</topology>
    </subcellularLocation>
</comment>
<evidence type="ECO:0000256" key="6">
    <source>
        <dbReference type="SAM" id="Coils"/>
    </source>
</evidence>
<dbReference type="InterPro" id="IPR006011">
    <property type="entry name" value="Syntaxin_N"/>
</dbReference>
<evidence type="ECO:0000313" key="8">
    <source>
        <dbReference type="Ensembl" id="ENSPKIP00000027895.1"/>
    </source>
</evidence>
<organism evidence="8 9">
    <name type="scientific">Paramormyrops kingsleyae</name>
    <dbReference type="NCBI Taxonomy" id="1676925"/>
    <lineage>
        <taxon>Eukaryota</taxon>
        <taxon>Metazoa</taxon>
        <taxon>Chordata</taxon>
        <taxon>Craniata</taxon>
        <taxon>Vertebrata</taxon>
        <taxon>Euteleostomi</taxon>
        <taxon>Actinopterygii</taxon>
        <taxon>Neopterygii</taxon>
        <taxon>Teleostei</taxon>
        <taxon>Osteoglossocephala</taxon>
        <taxon>Osteoglossomorpha</taxon>
        <taxon>Osteoglossiformes</taxon>
        <taxon>Mormyridae</taxon>
        <taxon>Paramormyrops</taxon>
    </lineage>
</organism>
<evidence type="ECO:0000256" key="2">
    <source>
        <dbReference type="ARBA" id="ARBA00009063"/>
    </source>
</evidence>
<feature type="coiled-coil region" evidence="6">
    <location>
        <begin position="46"/>
        <end position="73"/>
    </location>
</feature>
<dbReference type="GO" id="GO:0006886">
    <property type="term" value="P:intracellular protein transport"/>
    <property type="evidence" value="ECO:0007669"/>
    <property type="project" value="TreeGrafter"/>
</dbReference>
<dbReference type="PROSITE" id="PS50192">
    <property type="entry name" value="T_SNARE"/>
    <property type="match status" value="1"/>
</dbReference>
<feature type="domain" description="T-SNARE coiled-coil homology" evidence="7">
    <location>
        <begin position="208"/>
        <end position="270"/>
    </location>
</feature>
<evidence type="ECO:0000313" key="9">
    <source>
        <dbReference type="Proteomes" id="UP000261540"/>
    </source>
</evidence>
<dbReference type="SMART" id="SM00503">
    <property type="entry name" value="SynN"/>
    <property type="match status" value="1"/>
</dbReference>
<evidence type="ECO:0000256" key="5">
    <source>
        <dbReference type="ARBA" id="ARBA00023136"/>
    </source>
</evidence>
<dbReference type="GO" id="GO:0048787">
    <property type="term" value="C:presynaptic active zone membrane"/>
    <property type="evidence" value="ECO:0007669"/>
    <property type="project" value="TreeGrafter"/>
</dbReference>
<dbReference type="GO" id="GO:0000149">
    <property type="term" value="F:SNARE binding"/>
    <property type="evidence" value="ECO:0007669"/>
    <property type="project" value="TreeGrafter"/>
</dbReference>
<keyword evidence="4 6" id="KW-0175">Coiled coil</keyword>
<dbReference type="GO" id="GO:0005484">
    <property type="term" value="F:SNAP receptor activity"/>
    <property type="evidence" value="ECO:0007669"/>
    <property type="project" value="TreeGrafter"/>
</dbReference>
<dbReference type="PANTHER" id="PTHR19957">
    <property type="entry name" value="SYNTAXIN"/>
    <property type="match status" value="1"/>
</dbReference>
<accession>A0A3B3SCD6</accession>
<dbReference type="CDD" id="cd00179">
    <property type="entry name" value="SynN"/>
    <property type="match status" value="1"/>
</dbReference>
<evidence type="ECO:0000259" key="7">
    <source>
        <dbReference type="PROSITE" id="PS50192"/>
    </source>
</evidence>
<reference evidence="8" key="2">
    <citation type="submission" date="2025-09" db="UniProtKB">
        <authorList>
            <consortium name="Ensembl"/>
        </authorList>
    </citation>
    <scope>IDENTIFICATION</scope>
</reference>
<dbReference type="AlphaFoldDB" id="A0A3B3SCD6"/>
<name>A0A3B3SCD6_9TELE</name>
<dbReference type="Ensembl" id="ENSPKIT00000008668.1">
    <property type="protein sequence ID" value="ENSPKIP00000027895.1"/>
    <property type="gene ID" value="ENSPKIG00000009755.1"/>
</dbReference>
<keyword evidence="9" id="KW-1185">Reference proteome</keyword>
<reference evidence="8" key="1">
    <citation type="submission" date="2025-08" db="UniProtKB">
        <authorList>
            <consortium name="Ensembl"/>
        </authorList>
    </citation>
    <scope>IDENTIFICATION</scope>
</reference>
<evidence type="ECO:0000256" key="4">
    <source>
        <dbReference type="ARBA" id="ARBA00023054"/>
    </source>
</evidence>
<dbReference type="GeneTree" id="ENSGT01050000244948"/>
<dbReference type="GO" id="GO:0031629">
    <property type="term" value="P:synaptic vesicle fusion to presynaptic active zone membrane"/>
    <property type="evidence" value="ECO:0007669"/>
    <property type="project" value="TreeGrafter"/>
</dbReference>
<dbReference type="GO" id="GO:0048278">
    <property type="term" value="P:vesicle docking"/>
    <property type="evidence" value="ECO:0007669"/>
    <property type="project" value="TreeGrafter"/>
</dbReference>
<proteinExistence type="inferred from homology"/>
<evidence type="ECO:0000256" key="1">
    <source>
        <dbReference type="ARBA" id="ARBA00004184"/>
    </source>
</evidence>
<keyword evidence="3" id="KW-0813">Transport</keyword>
<comment type="similarity">
    <text evidence="2">Belongs to the syntaxin family.</text>
</comment>
<dbReference type="InterPro" id="IPR000727">
    <property type="entry name" value="T_SNARE_dom"/>
</dbReference>
<dbReference type="STRING" id="1676925.ENSPKIP00000027895"/>
<dbReference type="SUPFAM" id="SSF47661">
    <property type="entry name" value="t-snare proteins"/>
    <property type="match status" value="1"/>
</dbReference>